<proteinExistence type="predicted"/>
<evidence type="ECO:0000313" key="3">
    <source>
        <dbReference type="Proteomes" id="UP000450012"/>
    </source>
</evidence>
<keyword evidence="3" id="KW-1185">Reference proteome</keyword>
<comment type="caution">
    <text evidence="2">The sequence shown here is derived from an EMBL/GenBank/DDBJ whole genome shotgun (WGS) entry which is preliminary data.</text>
</comment>
<name>A0A7X4KC97_9BURK</name>
<dbReference type="RefSeq" id="WP_161013712.1">
    <property type="nucleotide sequence ID" value="NZ_WWCK01000003.1"/>
</dbReference>
<dbReference type="SUPFAM" id="SSF55298">
    <property type="entry name" value="YjgF-like"/>
    <property type="match status" value="1"/>
</dbReference>
<dbReference type="Proteomes" id="UP000450012">
    <property type="component" value="Unassembled WGS sequence"/>
</dbReference>
<dbReference type="Pfam" id="PF01042">
    <property type="entry name" value="Ribonuc_L-PSP"/>
    <property type="match status" value="1"/>
</dbReference>
<dbReference type="GO" id="GO:0005829">
    <property type="term" value="C:cytosol"/>
    <property type="evidence" value="ECO:0007669"/>
    <property type="project" value="TreeGrafter"/>
</dbReference>
<dbReference type="CDD" id="cd00448">
    <property type="entry name" value="YjgF_YER057c_UK114_family"/>
    <property type="match status" value="1"/>
</dbReference>
<feature type="signal peptide" evidence="1">
    <location>
        <begin position="1"/>
        <end position="21"/>
    </location>
</feature>
<dbReference type="InterPro" id="IPR035959">
    <property type="entry name" value="RutC-like_sf"/>
</dbReference>
<evidence type="ECO:0000256" key="1">
    <source>
        <dbReference type="SAM" id="SignalP"/>
    </source>
</evidence>
<keyword evidence="1" id="KW-0732">Signal</keyword>
<evidence type="ECO:0000313" key="2">
    <source>
        <dbReference type="EMBL" id="MYM67148.1"/>
    </source>
</evidence>
<dbReference type="GO" id="GO:0019239">
    <property type="term" value="F:deaminase activity"/>
    <property type="evidence" value="ECO:0007669"/>
    <property type="project" value="TreeGrafter"/>
</dbReference>
<dbReference type="EMBL" id="WWCK01000003">
    <property type="protein sequence ID" value="MYM67148.1"/>
    <property type="molecule type" value="Genomic_DNA"/>
</dbReference>
<dbReference type="AlphaFoldDB" id="A0A7X4KC97"/>
<sequence length="148" mass="15757">MTFKRLTAALALLVSAGFAHAADAEFYNKGNPPGRPFSLAVRTGDYVFLSGQLGTDDKGLVAGGFEAQSRKAMDNVADILKGMGLGMDNVVKCTIMIADMNKWADFNKIYVSYFKPNRLPARSALGANGLALGGEIEVECMAYAPVAK</sequence>
<gene>
    <name evidence="2" type="ORF">GTP45_09930</name>
</gene>
<organism evidence="2 3">
    <name type="scientific">Duganella rivi</name>
    <dbReference type="NCBI Taxonomy" id="2666083"/>
    <lineage>
        <taxon>Bacteria</taxon>
        <taxon>Pseudomonadati</taxon>
        <taxon>Pseudomonadota</taxon>
        <taxon>Betaproteobacteria</taxon>
        <taxon>Burkholderiales</taxon>
        <taxon>Oxalobacteraceae</taxon>
        <taxon>Telluria group</taxon>
        <taxon>Duganella</taxon>
    </lineage>
</organism>
<protein>
    <submittedName>
        <fullName evidence="2">RidA family protein</fullName>
    </submittedName>
</protein>
<feature type="chain" id="PRO_5030882280" evidence="1">
    <location>
        <begin position="22"/>
        <end position="148"/>
    </location>
</feature>
<reference evidence="2 3" key="1">
    <citation type="submission" date="2019-12" db="EMBL/GenBank/DDBJ databases">
        <title>Novel species isolated from a subtropical stream in China.</title>
        <authorList>
            <person name="Lu H."/>
        </authorList>
    </citation>
    <scope>NUCLEOTIDE SEQUENCE [LARGE SCALE GENOMIC DNA]</scope>
    <source>
        <strain evidence="2 3">FT55W</strain>
    </source>
</reference>
<dbReference type="InterPro" id="IPR006175">
    <property type="entry name" value="YjgF/YER057c/UK114"/>
</dbReference>
<dbReference type="PANTHER" id="PTHR11803">
    <property type="entry name" value="2-IMINOBUTANOATE/2-IMINOPROPANOATE DEAMINASE RIDA"/>
    <property type="match status" value="1"/>
</dbReference>
<dbReference type="Gene3D" id="3.30.1330.40">
    <property type="entry name" value="RutC-like"/>
    <property type="match status" value="1"/>
</dbReference>
<accession>A0A7X4KC97</accession>
<dbReference type="PANTHER" id="PTHR11803:SF39">
    <property type="entry name" value="2-IMINOBUTANOATE_2-IMINOPROPANOATE DEAMINASE"/>
    <property type="match status" value="1"/>
</dbReference>